<dbReference type="GO" id="GO:0030515">
    <property type="term" value="F:snoRNA binding"/>
    <property type="evidence" value="ECO:0007669"/>
    <property type="project" value="InterPro"/>
</dbReference>
<comment type="subcellular location">
    <subcellularLocation>
        <location evidence="1">Nucleus</location>
        <location evidence="1">Nucleolus</location>
    </subcellularLocation>
</comment>
<dbReference type="Pfam" id="PF04135">
    <property type="entry name" value="Nop10p"/>
    <property type="match status" value="1"/>
</dbReference>
<evidence type="ECO:0000256" key="3">
    <source>
        <dbReference type="ARBA" id="ARBA00022517"/>
    </source>
</evidence>
<accession>A0A7G2EB45</accession>
<dbReference type="EMBL" id="LR881467">
    <property type="protein sequence ID" value="CAD5319019.1"/>
    <property type="molecule type" value="Genomic_DNA"/>
</dbReference>
<evidence type="ECO:0000313" key="11">
    <source>
        <dbReference type="Proteomes" id="UP000516314"/>
    </source>
</evidence>
<dbReference type="InterPro" id="IPR036756">
    <property type="entry name" value="H/ACA_rnp_Nop10_sf"/>
</dbReference>
<evidence type="ECO:0000256" key="7">
    <source>
        <dbReference type="ARBA" id="ARBA00030185"/>
    </source>
</evidence>
<dbReference type="Gene3D" id="2.20.28.40">
    <property type="entry name" value="H/ACA ribonucleoprotein complex, subunit Nop10"/>
    <property type="match status" value="1"/>
</dbReference>
<evidence type="ECO:0000256" key="8">
    <source>
        <dbReference type="ARBA" id="ARBA00093458"/>
    </source>
</evidence>
<comment type="similarity">
    <text evidence="2">Belongs to the NOP10 family.</text>
</comment>
<keyword evidence="5" id="KW-0539">Nucleus</keyword>
<dbReference type="GO" id="GO:1990904">
    <property type="term" value="C:ribonucleoprotein complex"/>
    <property type="evidence" value="ECO:0007669"/>
    <property type="project" value="UniProtKB-KW"/>
</dbReference>
<evidence type="ECO:0000256" key="4">
    <source>
        <dbReference type="ARBA" id="ARBA00022552"/>
    </source>
</evidence>
<sequence>MYLQCYINEKGEKVYTTKKESPLGLATESAHPARFSPDDKYSKQRVLLKKRFGLLPTQNAPLQPMKIVRADKISFFWFFEKEKKNKMKKRTNPESSTSEAKKRRREEDDDKVGCSHSAIEDGAVSEDQCLPLEDDLTFSDTSVALRMMRAQFPRIDQASIPPFILQSQLYSSVNDRTQVDRELECLRREKVVRVFKLNTGQDDHAIIFLDDYLNQVDRIVKRMEEKKQSDLEIFKLFKMHVLDSKLEPSIGHHELLSLLSLGGKVKDAHITLLINAGLLTRQLIDPDMYWFAIPSIGKLWKGLSQGRNELLSLIKRKRHKEMFLAELEKKRLRFSPLDVRFHVRDLIGSGHLKTVQTTSGLIVRILKD</sequence>
<evidence type="ECO:0000256" key="1">
    <source>
        <dbReference type="ARBA" id="ARBA00004604"/>
    </source>
</evidence>
<organism evidence="10 11">
    <name type="scientific">Arabidopsis thaliana</name>
    <name type="common">Mouse-ear cress</name>
    <dbReference type="NCBI Taxonomy" id="3702"/>
    <lineage>
        <taxon>Eukaryota</taxon>
        <taxon>Viridiplantae</taxon>
        <taxon>Streptophyta</taxon>
        <taxon>Embryophyta</taxon>
        <taxon>Tracheophyta</taxon>
        <taxon>Spermatophyta</taxon>
        <taxon>Magnoliopsida</taxon>
        <taxon>eudicotyledons</taxon>
        <taxon>Gunneridae</taxon>
        <taxon>Pentapetalae</taxon>
        <taxon>rosids</taxon>
        <taxon>malvids</taxon>
        <taxon>Brassicales</taxon>
        <taxon>Brassicaceae</taxon>
        <taxon>Camelineae</taxon>
        <taxon>Arabidopsis</taxon>
    </lineage>
</organism>
<comment type="similarity">
    <text evidence="8">Belongs to the STK19 family.</text>
</comment>
<evidence type="ECO:0000256" key="6">
    <source>
        <dbReference type="ARBA" id="ARBA00023274"/>
    </source>
</evidence>
<dbReference type="InterPro" id="IPR007264">
    <property type="entry name" value="H/ACA_rnp_Nop10"/>
</dbReference>
<feature type="region of interest" description="Disordered" evidence="9">
    <location>
        <begin position="87"/>
        <end position="114"/>
    </location>
</feature>
<keyword evidence="6" id="KW-0687">Ribonucleoprotein</keyword>
<dbReference type="AlphaFoldDB" id="A0A7G2EB45"/>
<dbReference type="GO" id="GO:0005730">
    <property type="term" value="C:nucleolus"/>
    <property type="evidence" value="ECO:0007669"/>
    <property type="project" value="UniProtKB-SubCell"/>
</dbReference>
<evidence type="ECO:0000256" key="2">
    <source>
        <dbReference type="ARBA" id="ARBA00009462"/>
    </source>
</evidence>
<dbReference type="Pfam" id="PF10494">
    <property type="entry name" value="Stk19"/>
    <property type="match status" value="1"/>
</dbReference>
<dbReference type="Proteomes" id="UP000516314">
    <property type="component" value="Chromosome 2"/>
</dbReference>
<proteinExistence type="inferred from homology"/>
<dbReference type="FunFam" id="2.20.28.40:FF:000001">
    <property type="entry name" value="H/ACA ribonucleoprotein complex subunit 3"/>
    <property type="match status" value="1"/>
</dbReference>
<dbReference type="InterPro" id="IPR018865">
    <property type="entry name" value="STK19-like"/>
</dbReference>
<keyword evidence="4" id="KW-0698">rRNA processing</keyword>
<dbReference type="GO" id="GO:0006364">
    <property type="term" value="P:rRNA processing"/>
    <property type="evidence" value="ECO:0007669"/>
    <property type="project" value="UniProtKB-KW"/>
</dbReference>
<reference evidence="10 11" key="1">
    <citation type="submission" date="2020-09" db="EMBL/GenBank/DDBJ databases">
        <authorList>
            <person name="Ashkenazy H."/>
        </authorList>
    </citation>
    <scope>NUCLEOTIDE SEQUENCE [LARGE SCALE GENOMIC DNA]</scope>
    <source>
        <strain evidence="11">cv. Cdm-0</strain>
    </source>
</reference>
<evidence type="ECO:0000256" key="5">
    <source>
        <dbReference type="ARBA" id="ARBA00023242"/>
    </source>
</evidence>
<dbReference type="GO" id="GO:0001522">
    <property type="term" value="P:pseudouridine synthesis"/>
    <property type="evidence" value="ECO:0007669"/>
    <property type="project" value="InterPro"/>
</dbReference>
<dbReference type="PANTHER" id="PTHR15243:SF0">
    <property type="entry name" value="SERINE_THREONINE-PROTEIN KINASE 19"/>
    <property type="match status" value="1"/>
</dbReference>
<protein>
    <recommendedName>
        <fullName evidence="7">Nucleolar protein 10</fullName>
    </recommendedName>
</protein>
<evidence type="ECO:0000256" key="9">
    <source>
        <dbReference type="SAM" id="MobiDB-lite"/>
    </source>
</evidence>
<dbReference type="PANTHER" id="PTHR15243">
    <property type="entry name" value="SERINE/THREONINE-PROTEIN KINASE 19"/>
    <property type="match status" value="1"/>
</dbReference>
<gene>
    <name evidence="10" type="ORF">AT9943_LOCUS7220</name>
</gene>
<dbReference type="SUPFAM" id="SSF144210">
    <property type="entry name" value="Nop10-like SnoRNP"/>
    <property type="match status" value="1"/>
</dbReference>
<name>A0A7G2EB45_ARATH</name>
<evidence type="ECO:0000313" key="10">
    <source>
        <dbReference type="EMBL" id="CAD5319019.1"/>
    </source>
</evidence>
<keyword evidence="3" id="KW-0690">Ribosome biogenesis</keyword>